<proteinExistence type="predicted"/>
<dbReference type="PATRIC" id="fig|1348663.4.peg.302"/>
<dbReference type="HOGENOM" id="CLU_3217430_0_0_11"/>
<evidence type="ECO:0000313" key="1">
    <source>
        <dbReference type="EMBL" id="KDN87910.1"/>
    </source>
</evidence>
<name>A0A066ZCN2_9ACTN</name>
<accession>A0A066ZCN2</accession>
<dbReference type="AlphaFoldDB" id="A0A066ZCN2"/>
<dbReference type="EMBL" id="JNBY01000014">
    <property type="protein sequence ID" value="KDN87910.1"/>
    <property type="molecule type" value="Genomic_DNA"/>
</dbReference>
<sequence>MRGRPVSCCPARVTLRQGRSRPGGVLLTRTAGPVRVRGGYRGVT</sequence>
<comment type="caution">
    <text evidence="1">The sequence shown here is derived from an EMBL/GenBank/DDBJ whole genome shotgun (WGS) entry which is preliminary data.</text>
</comment>
<protein>
    <submittedName>
        <fullName evidence="1">Uncharacterized protein</fullName>
    </submittedName>
</protein>
<organism evidence="1 2">
    <name type="scientific">Kitasatospora cheerisanensis KCTC 2395</name>
    <dbReference type="NCBI Taxonomy" id="1348663"/>
    <lineage>
        <taxon>Bacteria</taxon>
        <taxon>Bacillati</taxon>
        <taxon>Actinomycetota</taxon>
        <taxon>Actinomycetes</taxon>
        <taxon>Kitasatosporales</taxon>
        <taxon>Streptomycetaceae</taxon>
        <taxon>Kitasatospora</taxon>
    </lineage>
</organism>
<reference evidence="1 2" key="1">
    <citation type="submission" date="2014-05" db="EMBL/GenBank/DDBJ databases">
        <title>Draft Genome Sequence of Kitasatospora cheerisanensis KCTC 2395.</title>
        <authorList>
            <person name="Nam D.H."/>
        </authorList>
    </citation>
    <scope>NUCLEOTIDE SEQUENCE [LARGE SCALE GENOMIC DNA]</scope>
    <source>
        <strain evidence="1 2">KCTC 2395</strain>
    </source>
</reference>
<keyword evidence="2" id="KW-1185">Reference proteome</keyword>
<evidence type="ECO:0000313" key="2">
    <source>
        <dbReference type="Proteomes" id="UP000027178"/>
    </source>
</evidence>
<dbReference type="Proteomes" id="UP000027178">
    <property type="component" value="Unassembled WGS sequence"/>
</dbReference>
<gene>
    <name evidence="1" type="ORF">KCH_03230</name>
</gene>